<keyword evidence="5" id="KW-1185">Reference proteome</keyword>
<sequence length="277" mass="30402">MSITTERMRGNLDTLLQRSDIAAVIIALPLTIQPDIVIKCLDAGKHVLSEKPVAATVLKGLSLIKDASKYVEKGLVWRVAENYEAEPVYRKAGKILNSGTIGSYPGGFLLDGGVHTTAALRTLLPRPLSQLSGFASLNKDYLAPHDTIHTIVRAGSHFHGTVDMTWAWPTKSKPIQEEMVITGTKGWLGIGRIEGGWRITVKILLNEKPESYEEKEENLEFTSQGVAQEFLQFFNVIRGERGLDIGKPLDALRDVAFIQAALTSDGNPVSLEDLVQE</sequence>
<comment type="caution">
    <text evidence="4">The sequence shown here is derived from an EMBL/GenBank/DDBJ whole genome shotgun (WGS) entry which is preliminary data.</text>
</comment>
<dbReference type="GO" id="GO:0000166">
    <property type="term" value="F:nucleotide binding"/>
    <property type="evidence" value="ECO:0007669"/>
    <property type="project" value="InterPro"/>
</dbReference>
<evidence type="ECO:0000313" key="4">
    <source>
        <dbReference type="EMBL" id="KAK7027948.1"/>
    </source>
</evidence>
<gene>
    <name evidence="4" type="ORF">VNI00_015031</name>
</gene>
<dbReference type="InterPro" id="IPR036291">
    <property type="entry name" value="NAD(P)-bd_dom_sf"/>
</dbReference>
<evidence type="ECO:0000313" key="5">
    <source>
        <dbReference type="Proteomes" id="UP001383192"/>
    </source>
</evidence>
<dbReference type="Gene3D" id="3.40.50.720">
    <property type="entry name" value="NAD(P)-binding Rossmann-like Domain"/>
    <property type="match status" value="1"/>
</dbReference>
<dbReference type="GO" id="GO:0005737">
    <property type="term" value="C:cytoplasm"/>
    <property type="evidence" value="ECO:0007669"/>
    <property type="project" value="TreeGrafter"/>
</dbReference>
<organism evidence="4 5">
    <name type="scientific">Paramarasmius palmivorus</name>
    <dbReference type="NCBI Taxonomy" id="297713"/>
    <lineage>
        <taxon>Eukaryota</taxon>
        <taxon>Fungi</taxon>
        <taxon>Dikarya</taxon>
        <taxon>Basidiomycota</taxon>
        <taxon>Agaricomycotina</taxon>
        <taxon>Agaricomycetes</taxon>
        <taxon>Agaricomycetidae</taxon>
        <taxon>Agaricales</taxon>
        <taxon>Marasmiineae</taxon>
        <taxon>Marasmiaceae</taxon>
        <taxon>Paramarasmius</taxon>
    </lineage>
</organism>
<comment type="similarity">
    <text evidence="1">Belongs to the Gfo/Idh/MocA family.</text>
</comment>
<name>A0AAW0BNB7_9AGAR</name>
<dbReference type="GO" id="GO:0006740">
    <property type="term" value="P:NADPH regeneration"/>
    <property type="evidence" value="ECO:0007669"/>
    <property type="project" value="TreeGrafter"/>
</dbReference>
<evidence type="ECO:0000256" key="1">
    <source>
        <dbReference type="ARBA" id="ARBA00010928"/>
    </source>
</evidence>
<dbReference type="PANTHER" id="PTHR42840:SF5">
    <property type="entry name" value="NAD(P)-BINDING ROSSMANN-FOLD SUPERFAMILY PROTEIN"/>
    <property type="match status" value="1"/>
</dbReference>
<evidence type="ECO:0008006" key="6">
    <source>
        <dbReference type="Google" id="ProtNLM"/>
    </source>
</evidence>
<feature type="domain" description="Gfo/Idh/MocA-like oxidoreductase N-terminal" evidence="2">
    <location>
        <begin position="11"/>
        <end position="68"/>
    </location>
</feature>
<dbReference type="GO" id="GO:0016491">
    <property type="term" value="F:oxidoreductase activity"/>
    <property type="evidence" value="ECO:0007669"/>
    <property type="project" value="TreeGrafter"/>
</dbReference>
<feature type="domain" description="GFO/IDH/MocA-like oxidoreductase" evidence="3">
    <location>
        <begin position="105"/>
        <end position="188"/>
    </location>
</feature>
<protein>
    <recommendedName>
        <fullName evidence="6">Gfo/Idh/MocA-like oxidoreductase N-terminal domain-containing protein</fullName>
    </recommendedName>
</protein>
<dbReference type="InterPro" id="IPR000683">
    <property type="entry name" value="Gfo/Idh/MocA-like_OxRdtase_N"/>
</dbReference>
<reference evidence="4 5" key="1">
    <citation type="submission" date="2024-01" db="EMBL/GenBank/DDBJ databases">
        <title>A draft genome for a cacao thread blight-causing isolate of Paramarasmius palmivorus.</title>
        <authorList>
            <person name="Baruah I.K."/>
            <person name="Bukari Y."/>
            <person name="Amoako-Attah I."/>
            <person name="Meinhardt L.W."/>
            <person name="Bailey B.A."/>
            <person name="Cohen S.P."/>
        </authorList>
    </citation>
    <scope>NUCLEOTIDE SEQUENCE [LARGE SCALE GENOMIC DNA]</scope>
    <source>
        <strain evidence="4 5">GH-12</strain>
    </source>
</reference>
<dbReference type="PANTHER" id="PTHR42840">
    <property type="entry name" value="NAD(P)-BINDING ROSSMANN-FOLD SUPERFAMILY PROTEIN-RELATED"/>
    <property type="match status" value="1"/>
</dbReference>
<dbReference type="AlphaFoldDB" id="A0AAW0BNB7"/>
<dbReference type="SUPFAM" id="SSF51735">
    <property type="entry name" value="NAD(P)-binding Rossmann-fold domains"/>
    <property type="match status" value="1"/>
</dbReference>
<proteinExistence type="inferred from homology"/>
<evidence type="ECO:0000259" key="3">
    <source>
        <dbReference type="Pfam" id="PF22725"/>
    </source>
</evidence>
<dbReference type="Pfam" id="PF01408">
    <property type="entry name" value="GFO_IDH_MocA"/>
    <property type="match status" value="1"/>
</dbReference>
<evidence type="ECO:0000259" key="2">
    <source>
        <dbReference type="Pfam" id="PF01408"/>
    </source>
</evidence>
<dbReference type="Pfam" id="PF22725">
    <property type="entry name" value="GFO_IDH_MocA_C3"/>
    <property type="match status" value="1"/>
</dbReference>
<accession>A0AAW0BNB7</accession>
<dbReference type="Proteomes" id="UP001383192">
    <property type="component" value="Unassembled WGS sequence"/>
</dbReference>
<dbReference type="InterPro" id="IPR055170">
    <property type="entry name" value="GFO_IDH_MocA-like_dom"/>
</dbReference>
<dbReference type="EMBL" id="JAYKXP010000092">
    <property type="protein sequence ID" value="KAK7027948.1"/>
    <property type="molecule type" value="Genomic_DNA"/>
</dbReference>
<dbReference type="SUPFAM" id="SSF55347">
    <property type="entry name" value="Glyceraldehyde-3-phosphate dehydrogenase-like, C-terminal domain"/>
    <property type="match status" value="1"/>
</dbReference>
<dbReference type="Gene3D" id="3.30.360.10">
    <property type="entry name" value="Dihydrodipicolinate Reductase, domain 2"/>
    <property type="match status" value="1"/>
</dbReference>